<dbReference type="EMBL" id="JBHULT010000013">
    <property type="protein sequence ID" value="MFD2519187.1"/>
    <property type="molecule type" value="Genomic_DNA"/>
</dbReference>
<keyword evidence="3" id="KW-1185">Reference proteome</keyword>
<keyword evidence="1" id="KW-0812">Transmembrane</keyword>
<keyword evidence="1" id="KW-1133">Transmembrane helix</keyword>
<sequence length="125" mass="14515">MRHYIFAFFMELKNYIALMFVILFAGKVVTVDARIFMILMDSVGVSLVNDRCEKPLFSDQSDATDIAEAVMIPSLEMDFLCHTLFDLRIMEWPSGIAYMNFRQYTYQDPGIISSHHEKFYPPPKA</sequence>
<gene>
    <name evidence="2" type="ORF">ACFSTG_14860</name>
</gene>
<name>A0ABW5IZQ1_9FLAO</name>
<evidence type="ECO:0000256" key="1">
    <source>
        <dbReference type="SAM" id="Phobius"/>
    </source>
</evidence>
<protein>
    <submittedName>
        <fullName evidence="2">Uncharacterized protein</fullName>
    </submittedName>
</protein>
<comment type="caution">
    <text evidence="2">The sequence shown here is derived from an EMBL/GenBank/DDBJ whole genome shotgun (WGS) entry which is preliminary data.</text>
</comment>
<organism evidence="2 3">
    <name type="scientific">Salinimicrobium flavum</name>
    <dbReference type="NCBI Taxonomy" id="1737065"/>
    <lineage>
        <taxon>Bacteria</taxon>
        <taxon>Pseudomonadati</taxon>
        <taxon>Bacteroidota</taxon>
        <taxon>Flavobacteriia</taxon>
        <taxon>Flavobacteriales</taxon>
        <taxon>Flavobacteriaceae</taxon>
        <taxon>Salinimicrobium</taxon>
    </lineage>
</organism>
<keyword evidence="1" id="KW-0472">Membrane</keyword>
<feature type="transmembrane region" description="Helical" evidence="1">
    <location>
        <begin position="12"/>
        <end position="30"/>
    </location>
</feature>
<evidence type="ECO:0000313" key="2">
    <source>
        <dbReference type="EMBL" id="MFD2519187.1"/>
    </source>
</evidence>
<accession>A0ABW5IZQ1</accession>
<evidence type="ECO:0000313" key="3">
    <source>
        <dbReference type="Proteomes" id="UP001597468"/>
    </source>
</evidence>
<reference evidence="3" key="1">
    <citation type="journal article" date="2019" name="Int. J. Syst. Evol. Microbiol.">
        <title>The Global Catalogue of Microorganisms (GCM) 10K type strain sequencing project: providing services to taxonomists for standard genome sequencing and annotation.</title>
        <authorList>
            <consortium name="The Broad Institute Genomics Platform"/>
            <consortium name="The Broad Institute Genome Sequencing Center for Infectious Disease"/>
            <person name="Wu L."/>
            <person name="Ma J."/>
        </authorList>
    </citation>
    <scope>NUCLEOTIDE SEQUENCE [LARGE SCALE GENOMIC DNA]</scope>
    <source>
        <strain evidence="3">KCTC 42585</strain>
    </source>
</reference>
<proteinExistence type="predicted"/>
<dbReference type="Proteomes" id="UP001597468">
    <property type="component" value="Unassembled WGS sequence"/>
</dbReference>